<dbReference type="EMBL" id="PYDT01000009">
    <property type="protein sequence ID" value="THU50352.1"/>
    <property type="molecule type" value="Genomic_DNA"/>
</dbReference>
<evidence type="ECO:0000313" key="1">
    <source>
        <dbReference type="EMBL" id="THU50352.1"/>
    </source>
</evidence>
<reference evidence="1 2" key="1">
    <citation type="journal article" date="2019" name="Nat. Plants">
        <title>Genome sequencing of Musa balbisiana reveals subgenome evolution and function divergence in polyploid bananas.</title>
        <authorList>
            <person name="Yao X."/>
        </authorList>
    </citation>
    <scope>NUCLEOTIDE SEQUENCE [LARGE SCALE GENOMIC DNA]</scope>
    <source>
        <strain evidence="2">cv. DH-PKW</strain>
        <tissue evidence="1">Leaves</tissue>
    </source>
</reference>
<sequence length="97" mass="10676">MITLVPFLLDSVLFGQEHSDQVKVADLRKRSTKCQLLAIVESKALIGETEMQQTMQRDALHQAGKALDLLDVTCVIKKQELDGISVAIISTGNIIQN</sequence>
<keyword evidence="2" id="KW-1185">Reference proteome</keyword>
<accession>A0A4S8IRN5</accession>
<gene>
    <name evidence="1" type="ORF">C4D60_Mb06t19310</name>
</gene>
<comment type="caution">
    <text evidence="1">The sequence shown here is derived from an EMBL/GenBank/DDBJ whole genome shotgun (WGS) entry which is preliminary data.</text>
</comment>
<evidence type="ECO:0000313" key="2">
    <source>
        <dbReference type="Proteomes" id="UP000317650"/>
    </source>
</evidence>
<name>A0A4S8IRN5_MUSBA</name>
<dbReference type="AlphaFoldDB" id="A0A4S8IRN5"/>
<proteinExistence type="predicted"/>
<dbReference type="Proteomes" id="UP000317650">
    <property type="component" value="Chromosome 6"/>
</dbReference>
<protein>
    <submittedName>
        <fullName evidence="1">Uncharacterized protein</fullName>
    </submittedName>
</protein>
<organism evidence="1 2">
    <name type="scientific">Musa balbisiana</name>
    <name type="common">Banana</name>
    <dbReference type="NCBI Taxonomy" id="52838"/>
    <lineage>
        <taxon>Eukaryota</taxon>
        <taxon>Viridiplantae</taxon>
        <taxon>Streptophyta</taxon>
        <taxon>Embryophyta</taxon>
        <taxon>Tracheophyta</taxon>
        <taxon>Spermatophyta</taxon>
        <taxon>Magnoliopsida</taxon>
        <taxon>Liliopsida</taxon>
        <taxon>Zingiberales</taxon>
        <taxon>Musaceae</taxon>
        <taxon>Musa</taxon>
    </lineage>
</organism>